<gene>
    <name evidence="2" type="ORF">EV666_101135</name>
</gene>
<reference evidence="2 3" key="1">
    <citation type="submission" date="2019-03" db="EMBL/GenBank/DDBJ databases">
        <title>Genomic Encyclopedia of Type Strains, Phase IV (KMG-IV): sequencing the most valuable type-strain genomes for metagenomic binning, comparative biology and taxonomic classification.</title>
        <authorList>
            <person name="Goeker M."/>
        </authorList>
    </citation>
    <scope>NUCLEOTIDE SEQUENCE [LARGE SCALE GENOMIC DNA]</scope>
    <source>
        <strain evidence="2 3">DSM 22958</strain>
    </source>
</reference>
<evidence type="ECO:0000313" key="2">
    <source>
        <dbReference type="EMBL" id="TCO15886.1"/>
    </source>
</evidence>
<name>A0A4R2GZ34_9HYPH</name>
<dbReference type="Proteomes" id="UP000294881">
    <property type="component" value="Unassembled WGS sequence"/>
</dbReference>
<keyword evidence="3" id="KW-1185">Reference proteome</keyword>
<keyword evidence="1" id="KW-0175">Coiled coil</keyword>
<sequence length="112" mass="12608">MVRMMEGDVEKPSWFKPEINMNFLLTAAVVAAGMAFSWSSMQSQTAAQARQIDELKATDAMIRAEMREVREKADAKLELLSRDVGDMKASLREIGTNISWIVRQSGKDVRMP</sequence>
<dbReference type="AlphaFoldDB" id="A0A4R2GZ34"/>
<feature type="coiled-coil region" evidence="1">
    <location>
        <begin position="52"/>
        <end position="83"/>
    </location>
</feature>
<comment type="caution">
    <text evidence="2">The sequence shown here is derived from an EMBL/GenBank/DDBJ whole genome shotgun (WGS) entry which is preliminary data.</text>
</comment>
<evidence type="ECO:0000256" key="1">
    <source>
        <dbReference type="SAM" id="Coils"/>
    </source>
</evidence>
<evidence type="ECO:0000313" key="3">
    <source>
        <dbReference type="Proteomes" id="UP000294881"/>
    </source>
</evidence>
<dbReference type="EMBL" id="SLWL01000001">
    <property type="protein sequence ID" value="TCO15886.1"/>
    <property type="molecule type" value="Genomic_DNA"/>
</dbReference>
<accession>A0A4R2GZ34</accession>
<protein>
    <submittedName>
        <fullName evidence="2">Uncharacterized protein</fullName>
    </submittedName>
</protein>
<proteinExistence type="predicted"/>
<dbReference type="RefSeq" id="WP_132001398.1">
    <property type="nucleotide sequence ID" value="NZ_JBHUNN010000002.1"/>
</dbReference>
<organism evidence="2 3">
    <name type="scientific">Camelimonas lactis</name>
    <dbReference type="NCBI Taxonomy" id="659006"/>
    <lineage>
        <taxon>Bacteria</taxon>
        <taxon>Pseudomonadati</taxon>
        <taxon>Pseudomonadota</taxon>
        <taxon>Alphaproteobacteria</taxon>
        <taxon>Hyphomicrobiales</taxon>
        <taxon>Chelatococcaceae</taxon>
        <taxon>Camelimonas</taxon>
    </lineage>
</organism>